<dbReference type="PANTHER" id="PTHR43289">
    <property type="entry name" value="MITOGEN-ACTIVATED PROTEIN KINASE KINASE KINASE 20-RELATED"/>
    <property type="match status" value="1"/>
</dbReference>
<keyword evidence="2 10" id="KW-0723">Serine/threonine-protein kinase</keyword>
<dbReference type="PROSITE" id="PS00108">
    <property type="entry name" value="PROTEIN_KINASE_ST"/>
    <property type="match status" value="1"/>
</dbReference>
<dbReference type="InterPro" id="IPR017441">
    <property type="entry name" value="Protein_kinase_ATP_BS"/>
</dbReference>
<dbReference type="EC" id="2.7.11.1" evidence="1"/>
<dbReference type="InterPro" id="IPR008271">
    <property type="entry name" value="Ser/Thr_kinase_AS"/>
</dbReference>
<accession>A0ABY4FN42</accession>
<feature type="domain" description="Protein kinase" evidence="9">
    <location>
        <begin position="15"/>
        <end position="293"/>
    </location>
</feature>
<dbReference type="Gene3D" id="3.30.200.20">
    <property type="entry name" value="Phosphorylase Kinase, domain 1"/>
    <property type="match status" value="1"/>
</dbReference>
<feature type="binding site" evidence="7">
    <location>
        <position position="44"/>
    </location>
    <ligand>
        <name>ATP</name>
        <dbReference type="ChEBI" id="CHEBI:30616"/>
    </ligand>
</feature>
<reference evidence="10 11" key="1">
    <citation type="submission" date="2022-04" db="EMBL/GenBank/DDBJ databases">
        <title>Leucobacter sp. isolated from rhizosphere of garlic.</title>
        <authorList>
            <person name="Won M."/>
            <person name="Lee C.-M."/>
            <person name="Woen H.-Y."/>
            <person name="Kwon S.-W."/>
        </authorList>
    </citation>
    <scope>NUCLEOTIDE SEQUENCE [LARGE SCALE GENOMIC DNA]</scope>
    <source>
        <strain evidence="10 11">H21R-40</strain>
    </source>
</reference>
<evidence type="ECO:0000313" key="10">
    <source>
        <dbReference type="EMBL" id="UOQ57660.1"/>
    </source>
</evidence>
<dbReference type="SMART" id="SM00220">
    <property type="entry name" value="S_TKc"/>
    <property type="match status" value="1"/>
</dbReference>
<name>A0ABY4FN42_9MICO</name>
<dbReference type="Gene3D" id="1.10.510.10">
    <property type="entry name" value="Transferase(Phosphotransferase) domain 1"/>
    <property type="match status" value="1"/>
</dbReference>
<gene>
    <name evidence="10" type="ORF">MUN78_02110</name>
</gene>
<evidence type="ECO:0000256" key="1">
    <source>
        <dbReference type="ARBA" id="ARBA00012513"/>
    </source>
</evidence>
<dbReference type="EMBL" id="CP095045">
    <property type="protein sequence ID" value="UOQ57660.1"/>
    <property type="molecule type" value="Genomic_DNA"/>
</dbReference>
<dbReference type="CDD" id="cd14014">
    <property type="entry name" value="STKc_PknB_like"/>
    <property type="match status" value="1"/>
</dbReference>
<dbReference type="InterPro" id="IPR000719">
    <property type="entry name" value="Prot_kinase_dom"/>
</dbReference>
<dbReference type="InterPro" id="IPR011009">
    <property type="entry name" value="Kinase-like_dom_sf"/>
</dbReference>
<evidence type="ECO:0000256" key="5">
    <source>
        <dbReference type="ARBA" id="ARBA00022777"/>
    </source>
</evidence>
<keyword evidence="6 7" id="KW-0067">ATP-binding</keyword>
<evidence type="ECO:0000256" key="4">
    <source>
        <dbReference type="ARBA" id="ARBA00022741"/>
    </source>
</evidence>
<keyword evidence="11" id="KW-1185">Reference proteome</keyword>
<evidence type="ECO:0000313" key="11">
    <source>
        <dbReference type="Proteomes" id="UP000831786"/>
    </source>
</evidence>
<evidence type="ECO:0000256" key="6">
    <source>
        <dbReference type="ARBA" id="ARBA00022840"/>
    </source>
</evidence>
<dbReference type="PANTHER" id="PTHR43289:SF6">
    <property type="entry name" value="SERINE_THREONINE-PROTEIN KINASE NEKL-3"/>
    <property type="match status" value="1"/>
</dbReference>
<feature type="transmembrane region" description="Helical" evidence="8">
    <location>
        <begin position="363"/>
        <end position="383"/>
    </location>
</feature>
<keyword evidence="8" id="KW-0812">Transmembrane</keyword>
<evidence type="ECO:0000256" key="8">
    <source>
        <dbReference type="SAM" id="Phobius"/>
    </source>
</evidence>
<evidence type="ECO:0000259" key="9">
    <source>
        <dbReference type="PROSITE" id="PS50011"/>
    </source>
</evidence>
<organism evidence="10 11">
    <name type="scientific">Leucobacter allii</name>
    <dbReference type="NCBI Taxonomy" id="2932247"/>
    <lineage>
        <taxon>Bacteria</taxon>
        <taxon>Bacillati</taxon>
        <taxon>Actinomycetota</taxon>
        <taxon>Actinomycetes</taxon>
        <taxon>Micrococcales</taxon>
        <taxon>Microbacteriaceae</taxon>
        <taxon>Leucobacter</taxon>
    </lineage>
</organism>
<keyword evidence="8" id="KW-1133">Transmembrane helix</keyword>
<dbReference type="Proteomes" id="UP000831786">
    <property type="component" value="Chromosome"/>
</dbReference>
<keyword evidence="3" id="KW-0808">Transferase</keyword>
<dbReference type="PROSITE" id="PS50011">
    <property type="entry name" value="PROTEIN_KINASE_DOM"/>
    <property type="match status" value="1"/>
</dbReference>
<dbReference type="GO" id="GO:0004674">
    <property type="term" value="F:protein serine/threonine kinase activity"/>
    <property type="evidence" value="ECO:0007669"/>
    <property type="project" value="UniProtKB-KW"/>
</dbReference>
<sequence>MARSAAASPPLIAGLSYVRPLGSGGFAQVFLYEQDMPRRVVAVKVLDRVQEVHGAAPGADASDPASDPRIAFESEADVMARLSSHPSILSIYQASISLDGRPYLAMEFCPESMGARTKGSPAELAVVLDAGVRIAGALETAHRAGVLHRDIKPSNVLITTLGKPVLADFGIARAGHAPQSEAQNLAMSIPWSAPEVVQLDSSGSVASEVWSLGATLYSFAAGHSPFEQHDRAQNSRAKLTERIARAVYRPIPGARGYEPFDAVLGRALSKDPAARFASMAEFGEVLQGLQRLYGYDVTPLEVVAESWLPRSAEVAAGSRGPVMSTVRRSSRSEARAELLAQRRGTDEDGLLLDRPASPLRSGLIGAGAAVAVLAGIAAVVWAFTGGAG</sequence>
<keyword evidence="8" id="KW-0472">Membrane</keyword>
<dbReference type="PROSITE" id="PS00107">
    <property type="entry name" value="PROTEIN_KINASE_ATP"/>
    <property type="match status" value="1"/>
</dbReference>
<protein>
    <recommendedName>
        <fullName evidence="1">non-specific serine/threonine protein kinase</fullName>
        <ecNumber evidence="1">2.7.11.1</ecNumber>
    </recommendedName>
</protein>
<dbReference type="Pfam" id="PF00069">
    <property type="entry name" value="Pkinase"/>
    <property type="match status" value="1"/>
</dbReference>
<evidence type="ECO:0000256" key="2">
    <source>
        <dbReference type="ARBA" id="ARBA00022527"/>
    </source>
</evidence>
<keyword evidence="5 10" id="KW-0418">Kinase</keyword>
<dbReference type="RefSeq" id="WP_244728467.1">
    <property type="nucleotide sequence ID" value="NZ_CP095045.1"/>
</dbReference>
<evidence type="ECO:0000256" key="3">
    <source>
        <dbReference type="ARBA" id="ARBA00022679"/>
    </source>
</evidence>
<keyword evidence="4 7" id="KW-0547">Nucleotide-binding</keyword>
<proteinExistence type="predicted"/>
<evidence type="ECO:0000256" key="7">
    <source>
        <dbReference type="PROSITE-ProRule" id="PRU10141"/>
    </source>
</evidence>
<dbReference type="SUPFAM" id="SSF56112">
    <property type="entry name" value="Protein kinase-like (PK-like)"/>
    <property type="match status" value="1"/>
</dbReference>